<proteinExistence type="predicted"/>
<gene>
    <name evidence="1" type="ORF">APZ42_027150</name>
</gene>
<organism evidence="1 2">
    <name type="scientific">Daphnia magna</name>
    <dbReference type="NCBI Taxonomy" id="35525"/>
    <lineage>
        <taxon>Eukaryota</taxon>
        <taxon>Metazoa</taxon>
        <taxon>Ecdysozoa</taxon>
        <taxon>Arthropoda</taxon>
        <taxon>Crustacea</taxon>
        <taxon>Branchiopoda</taxon>
        <taxon>Diplostraca</taxon>
        <taxon>Cladocera</taxon>
        <taxon>Anomopoda</taxon>
        <taxon>Daphniidae</taxon>
        <taxon>Daphnia</taxon>
    </lineage>
</organism>
<name>A0A164RB62_9CRUS</name>
<dbReference type="Proteomes" id="UP000076858">
    <property type="component" value="Unassembled WGS sequence"/>
</dbReference>
<protein>
    <submittedName>
        <fullName evidence="1">Uncharacterized protein</fullName>
    </submittedName>
</protein>
<dbReference type="AlphaFoldDB" id="A0A164RB62"/>
<comment type="caution">
    <text evidence="1">The sequence shown here is derived from an EMBL/GenBank/DDBJ whole genome shotgun (WGS) entry which is preliminary data.</text>
</comment>
<reference evidence="1 2" key="1">
    <citation type="submission" date="2016-03" db="EMBL/GenBank/DDBJ databases">
        <title>EvidentialGene: Evidence-directed Construction of Genes on Genomes.</title>
        <authorList>
            <person name="Gilbert D.G."/>
            <person name="Choi J.-H."/>
            <person name="Mockaitis K."/>
            <person name="Colbourne J."/>
            <person name="Pfrender M."/>
        </authorList>
    </citation>
    <scope>NUCLEOTIDE SEQUENCE [LARGE SCALE GENOMIC DNA]</scope>
    <source>
        <strain evidence="1 2">Xinb3</strain>
        <tissue evidence="1">Complete organism</tissue>
    </source>
</reference>
<sequence length="47" mass="4882">MAAAINPQGPAAEALLPPPMLLDNTSYPTNASIVAATRTRAFRSIIS</sequence>
<keyword evidence="2" id="KW-1185">Reference proteome</keyword>
<accession>A0A164RB62</accession>
<evidence type="ECO:0000313" key="1">
    <source>
        <dbReference type="EMBL" id="KZS08493.1"/>
    </source>
</evidence>
<dbReference type="EMBL" id="LRGB01002190">
    <property type="protein sequence ID" value="KZS08493.1"/>
    <property type="molecule type" value="Genomic_DNA"/>
</dbReference>
<evidence type="ECO:0000313" key="2">
    <source>
        <dbReference type="Proteomes" id="UP000076858"/>
    </source>
</evidence>